<keyword evidence="10" id="KW-1185">Reference proteome</keyword>
<evidence type="ECO:0000256" key="2">
    <source>
        <dbReference type="ARBA" id="ARBA00022448"/>
    </source>
</evidence>
<dbReference type="PROSITE" id="PS00194">
    <property type="entry name" value="THIOREDOXIN_1"/>
    <property type="match status" value="1"/>
</dbReference>
<dbReference type="PRINTS" id="PR00421">
    <property type="entry name" value="THIOREDOXIN"/>
</dbReference>
<dbReference type="PANTHER" id="PTHR45663">
    <property type="entry name" value="GEO12009P1"/>
    <property type="match status" value="1"/>
</dbReference>
<evidence type="ECO:0000256" key="4">
    <source>
        <dbReference type="ARBA" id="ARBA00023157"/>
    </source>
</evidence>
<dbReference type="Proteomes" id="UP001595613">
    <property type="component" value="Unassembled WGS sequence"/>
</dbReference>
<proteinExistence type="inferred from homology"/>
<dbReference type="InterPro" id="IPR005746">
    <property type="entry name" value="Thioredoxin"/>
</dbReference>
<comment type="similarity">
    <text evidence="1 7">Belongs to the thioredoxin family.</text>
</comment>
<evidence type="ECO:0000259" key="8">
    <source>
        <dbReference type="PROSITE" id="PS51352"/>
    </source>
</evidence>
<keyword evidence="2" id="KW-0813">Transport</keyword>
<evidence type="ECO:0000313" key="10">
    <source>
        <dbReference type="Proteomes" id="UP001595613"/>
    </source>
</evidence>
<comment type="caution">
    <text evidence="9">The sequence shown here is derived from an EMBL/GenBank/DDBJ whole genome shotgun (WGS) entry which is preliminary data.</text>
</comment>
<protein>
    <recommendedName>
        <fullName evidence="6 7">Thioredoxin</fullName>
    </recommendedName>
</protein>
<evidence type="ECO:0000256" key="3">
    <source>
        <dbReference type="ARBA" id="ARBA00022982"/>
    </source>
</evidence>
<dbReference type="Gene3D" id="3.40.30.10">
    <property type="entry name" value="Glutaredoxin"/>
    <property type="match status" value="1"/>
</dbReference>
<dbReference type="Pfam" id="PF00085">
    <property type="entry name" value="Thioredoxin"/>
    <property type="match status" value="1"/>
</dbReference>
<dbReference type="RefSeq" id="WP_380096699.1">
    <property type="nucleotide sequence ID" value="NZ_JBHRYD010000007.1"/>
</dbReference>
<name>A0ABV7X076_9HYPH</name>
<dbReference type="InterPro" id="IPR013766">
    <property type="entry name" value="Thioredoxin_domain"/>
</dbReference>
<evidence type="ECO:0000256" key="6">
    <source>
        <dbReference type="NCBIfam" id="TIGR01068"/>
    </source>
</evidence>
<keyword evidence="5" id="KW-0676">Redox-active center</keyword>
<keyword evidence="3" id="KW-0249">Electron transport</keyword>
<dbReference type="PROSITE" id="PS51352">
    <property type="entry name" value="THIOREDOXIN_2"/>
    <property type="match status" value="1"/>
</dbReference>
<dbReference type="NCBIfam" id="TIGR01068">
    <property type="entry name" value="thioredoxin"/>
    <property type="match status" value="1"/>
</dbReference>
<dbReference type="EMBL" id="JBHRYD010000007">
    <property type="protein sequence ID" value="MFC3704967.1"/>
    <property type="molecule type" value="Genomic_DNA"/>
</dbReference>
<reference evidence="10" key="1">
    <citation type="journal article" date="2019" name="Int. J. Syst. Evol. Microbiol.">
        <title>The Global Catalogue of Microorganisms (GCM) 10K type strain sequencing project: providing services to taxonomists for standard genome sequencing and annotation.</title>
        <authorList>
            <consortium name="The Broad Institute Genomics Platform"/>
            <consortium name="The Broad Institute Genome Sequencing Center for Infectious Disease"/>
            <person name="Wu L."/>
            <person name="Ma J."/>
        </authorList>
    </citation>
    <scope>NUCLEOTIDE SEQUENCE [LARGE SCALE GENOMIC DNA]</scope>
    <source>
        <strain evidence="10">KCTC 42281</strain>
    </source>
</reference>
<keyword evidence="4" id="KW-1015">Disulfide bond</keyword>
<gene>
    <name evidence="9" type="primary">trxA</name>
    <name evidence="9" type="ORF">ACFOOL_09380</name>
</gene>
<dbReference type="PIRSF" id="PIRSF000077">
    <property type="entry name" value="Thioredoxin"/>
    <property type="match status" value="1"/>
</dbReference>
<accession>A0ABV7X076</accession>
<evidence type="ECO:0000256" key="7">
    <source>
        <dbReference type="PIRNR" id="PIRNR000077"/>
    </source>
</evidence>
<dbReference type="SUPFAM" id="SSF52833">
    <property type="entry name" value="Thioredoxin-like"/>
    <property type="match status" value="1"/>
</dbReference>
<evidence type="ECO:0000256" key="1">
    <source>
        <dbReference type="ARBA" id="ARBA00008987"/>
    </source>
</evidence>
<dbReference type="InterPro" id="IPR017937">
    <property type="entry name" value="Thioredoxin_CS"/>
</dbReference>
<feature type="domain" description="Thioredoxin" evidence="8">
    <location>
        <begin position="1"/>
        <end position="107"/>
    </location>
</feature>
<dbReference type="InterPro" id="IPR036249">
    <property type="entry name" value="Thioredoxin-like_sf"/>
</dbReference>
<dbReference type="PANTHER" id="PTHR45663:SF11">
    <property type="entry name" value="GEO12009P1"/>
    <property type="match status" value="1"/>
</dbReference>
<evidence type="ECO:0000256" key="5">
    <source>
        <dbReference type="ARBA" id="ARBA00023284"/>
    </source>
</evidence>
<evidence type="ECO:0000313" key="9">
    <source>
        <dbReference type="EMBL" id="MFC3704967.1"/>
    </source>
</evidence>
<organism evidence="9 10">
    <name type="scientific">Devosia honganensis</name>
    <dbReference type="NCBI Taxonomy" id="1610527"/>
    <lineage>
        <taxon>Bacteria</taxon>
        <taxon>Pseudomonadati</taxon>
        <taxon>Pseudomonadota</taxon>
        <taxon>Alphaproteobacteria</taxon>
        <taxon>Hyphomicrobiales</taxon>
        <taxon>Devosiaceae</taxon>
        <taxon>Devosia</taxon>
    </lineage>
</organism>
<dbReference type="CDD" id="cd02947">
    <property type="entry name" value="TRX_family"/>
    <property type="match status" value="1"/>
</dbReference>
<sequence length="107" mass="11496">MTKPVSEANFGEEVLKSNEPVLVDFWAEWCGPCRAIAPVLEELSTELEGKVKIVKLNVDENPGLAAQYGVRSIPTMILFKNGEAADMKVGAGTPKAGLSKWLEGHAA</sequence>